<dbReference type="AlphaFoldDB" id="N1Q4W2"/>
<dbReference type="Proteomes" id="UP000016933">
    <property type="component" value="Unassembled WGS sequence"/>
</dbReference>
<dbReference type="EMBL" id="KB446535">
    <property type="protein sequence ID" value="EME49945.1"/>
    <property type="molecule type" value="Genomic_DNA"/>
</dbReference>
<reference evidence="2" key="1">
    <citation type="journal article" date="2012" name="PLoS Genet.">
        <title>The genomes of the fungal plant pathogens Cladosporium fulvum and Dothistroma septosporum reveal adaptation to different hosts and lifestyles but also signatures of common ancestry.</title>
        <authorList>
            <person name="de Wit P.J.G.M."/>
            <person name="van der Burgt A."/>
            <person name="Oekmen B."/>
            <person name="Stergiopoulos I."/>
            <person name="Abd-Elsalam K.A."/>
            <person name="Aerts A.L."/>
            <person name="Bahkali A.H."/>
            <person name="Beenen H.G."/>
            <person name="Chettri P."/>
            <person name="Cox M.P."/>
            <person name="Datema E."/>
            <person name="de Vries R.P."/>
            <person name="Dhillon B."/>
            <person name="Ganley A.R."/>
            <person name="Griffiths S.A."/>
            <person name="Guo Y."/>
            <person name="Hamelin R.C."/>
            <person name="Henrissat B."/>
            <person name="Kabir M.S."/>
            <person name="Jashni M.K."/>
            <person name="Kema G."/>
            <person name="Klaubauf S."/>
            <person name="Lapidus A."/>
            <person name="Levasseur A."/>
            <person name="Lindquist E."/>
            <person name="Mehrabi R."/>
            <person name="Ohm R.A."/>
            <person name="Owen T.J."/>
            <person name="Salamov A."/>
            <person name="Schwelm A."/>
            <person name="Schijlen E."/>
            <person name="Sun H."/>
            <person name="van den Burg H.A."/>
            <person name="van Ham R.C.H.J."/>
            <person name="Zhang S."/>
            <person name="Goodwin S.B."/>
            <person name="Grigoriev I.V."/>
            <person name="Collemare J."/>
            <person name="Bradshaw R.E."/>
        </authorList>
    </citation>
    <scope>NUCLEOTIDE SEQUENCE [LARGE SCALE GENOMIC DNA]</scope>
    <source>
        <strain evidence="2">NZE10 / CBS 128990</strain>
    </source>
</reference>
<reference evidence="1 2" key="2">
    <citation type="journal article" date="2012" name="PLoS Pathog.">
        <title>Diverse lifestyles and strategies of plant pathogenesis encoded in the genomes of eighteen Dothideomycetes fungi.</title>
        <authorList>
            <person name="Ohm R.A."/>
            <person name="Feau N."/>
            <person name="Henrissat B."/>
            <person name="Schoch C.L."/>
            <person name="Horwitz B.A."/>
            <person name="Barry K.W."/>
            <person name="Condon B.J."/>
            <person name="Copeland A.C."/>
            <person name="Dhillon B."/>
            <person name="Glaser F."/>
            <person name="Hesse C.N."/>
            <person name="Kosti I."/>
            <person name="LaButti K."/>
            <person name="Lindquist E.A."/>
            <person name="Lucas S."/>
            <person name="Salamov A.A."/>
            <person name="Bradshaw R.E."/>
            <person name="Ciuffetti L."/>
            <person name="Hamelin R.C."/>
            <person name="Kema G.H.J."/>
            <person name="Lawrence C."/>
            <person name="Scott J.A."/>
            <person name="Spatafora J.W."/>
            <person name="Turgeon B.G."/>
            <person name="de Wit P.J.G.M."/>
            <person name="Zhong S."/>
            <person name="Goodwin S.B."/>
            <person name="Grigoriev I.V."/>
        </authorList>
    </citation>
    <scope>NUCLEOTIDE SEQUENCE [LARGE SCALE GENOMIC DNA]</scope>
    <source>
        <strain evidence="2">NZE10 / CBS 128990</strain>
    </source>
</reference>
<evidence type="ECO:0000313" key="1">
    <source>
        <dbReference type="EMBL" id="EME49945.1"/>
    </source>
</evidence>
<evidence type="ECO:0000313" key="2">
    <source>
        <dbReference type="Proteomes" id="UP000016933"/>
    </source>
</evidence>
<gene>
    <name evidence="1" type="ORF">DOTSEDRAFT_68685</name>
</gene>
<name>N1Q4W2_DOTSN</name>
<protein>
    <submittedName>
        <fullName evidence="1">Uncharacterized protein</fullName>
    </submittedName>
</protein>
<accession>N1Q4W2</accession>
<sequence length="83" mass="9366">MPTPHVDTLQHRNDGMVTMIMQTRASISDTPARALATHSFRCARNVVHAHTIWPEGRDQGNSMWRAVASTREHISCCILRTRA</sequence>
<proteinExistence type="predicted"/>
<keyword evidence="2" id="KW-1185">Reference proteome</keyword>
<organism evidence="1 2">
    <name type="scientific">Dothistroma septosporum (strain NZE10 / CBS 128990)</name>
    <name type="common">Red band needle blight fungus</name>
    <name type="synonym">Mycosphaerella pini</name>
    <dbReference type="NCBI Taxonomy" id="675120"/>
    <lineage>
        <taxon>Eukaryota</taxon>
        <taxon>Fungi</taxon>
        <taxon>Dikarya</taxon>
        <taxon>Ascomycota</taxon>
        <taxon>Pezizomycotina</taxon>
        <taxon>Dothideomycetes</taxon>
        <taxon>Dothideomycetidae</taxon>
        <taxon>Mycosphaerellales</taxon>
        <taxon>Mycosphaerellaceae</taxon>
        <taxon>Dothistroma</taxon>
    </lineage>
</organism>
<dbReference type="HOGENOM" id="CLU_2542548_0_0_1"/>